<protein>
    <submittedName>
        <fullName evidence="2">Uncharacterized protein</fullName>
    </submittedName>
</protein>
<gene>
    <name evidence="2" type="ORF">SAMN05216574_109133</name>
</gene>
<evidence type="ECO:0000313" key="2">
    <source>
        <dbReference type="EMBL" id="SFF15468.1"/>
    </source>
</evidence>
<dbReference type="STRING" id="1798228.SAMN05216574_109133"/>
<evidence type="ECO:0000256" key="1">
    <source>
        <dbReference type="SAM" id="MobiDB-lite"/>
    </source>
</evidence>
<dbReference type="Proteomes" id="UP000198589">
    <property type="component" value="Unassembled WGS sequence"/>
</dbReference>
<name>A0A1I2GE40_9ACTN</name>
<dbReference type="AlphaFoldDB" id="A0A1I2GE40"/>
<accession>A0A1I2GE40</accession>
<keyword evidence="3" id="KW-1185">Reference proteome</keyword>
<evidence type="ECO:0000313" key="3">
    <source>
        <dbReference type="Proteomes" id="UP000198589"/>
    </source>
</evidence>
<proteinExistence type="predicted"/>
<organism evidence="2 3">
    <name type="scientific">Blastococcus tunisiensis</name>
    <dbReference type="NCBI Taxonomy" id="1798228"/>
    <lineage>
        <taxon>Bacteria</taxon>
        <taxon>Bacillati</taxon>
        <taxon>Actinomycetota</taxon>
        <taxon>Actinomycetes</taxon>
        <taxon>Geodermatophilales</taxon>
        <taxon>Geodermatophilaceae</taxon>
        <taxon>Blastococcus</taxon>
    </lineage>
</organism>
<reference evidence="3" key="1">
    <citation type="submission" date="2016-10" db="EMBL/GenBank/DDBJ databases">
        <authorList>
            <person name="Varghese N."/>
            <person name="Submissions S."/>
        </authorList>
    </citation>
    <scope>NUCLEOTIDE SEQUENCE [LARGE SCALE GENOMIC DNA]</scope>
    <source>
        <strain evidence="3">DSM 46838</strain>
    </source>
</reference>
<dbReference type="RefSeq" id="WP_092199201.1">
    <property type="nucleotide sequence ID" value="NZ_FOND01000009.1"/>
</dbReference>
<dbReference type="EMBL" id="FOND01000009">
    <property type="protein sequence ID" value="SFF15468.1"/>
    <property type="molecule type" value="Genomic_DNA"/>
</dbReference>
<sequence>MSSADPWHSPDRNFLGEDSQGGMGNDAGLDRALLRLLRWALGRKDGRTTRQAIEARARKARLKAERKAAKRSR</sequence>
<feature type="region of interest" description="Disordered" evidence="1">
    <location>
        <begin position="1"/>
        <end position="26"/>
    </location>
</feature>